<evidence type="ECO:0000259" key="11">
    <source>
        <dbReference type="Pfam" id="PF03800"/>
    </source>
</evidence>
<dbReference type="EMBL" id="JACMSC010000005">
    <property type="protein sequence ID" value="KAG6522926.1"/>
    <property type="molecule type" value="Genomic_DNA"/>
</dbReference>
<evidence type="ECO:0000313" key="12">
    <source>
        <dbReference type="EMBL" id="KAG6522926.1"/>
    </source>
</evidence>
<dbReference type="Proteomes" id="UP000734854">
    <property type="component" value="Unassembled WGS sequence"/>
</dbReference>
<gene>
    <name evidence="12" type="ORF">ZIOFF_020082</name>
</gene>
<sequence length="689" mass="77874">MADITLGGSASRYSHTHKAFLFCNYTLLGAATSCVFLTLSLRLLPSPCGLLLIALHALTAVAAASACATTPASTPRWHAAHLVSTVLAAIFQGAVSLLAFTRTSDFLAELNSYVREEDGEVILKMVGGLGLAVFCLEWVALAVAFVLRYRAYVEGGDARSSSRVGTTEEELKDWPWPMSTFSFPERPVSEIINWLAETGIASLKPEDLAKPSADLVTAIYSNFLSFVDPLNEDSNSQIAFDALQFLENPDHHVDAIRIHNLYRQIKKMLSSIRFESFNLRDLIKPEPKRTMQILSTIVSIKFSFTVRSYREEKLRMLQPIVDQFPAYEERRAELDAKIDELNQLILDHEVRRQTEESAVQQLNAEVKELRQTIQNYNKQQVSLKIMAKSIKEKTDAINEKISKADFELVKNAQENSKLSSKLVQSPDKLRRALEEKKSYLADLKNSQRLANQSVHEKTLTMEVYSKVSLFPSFSWTPELLSLDSGAGKVWRRINLGAAIKAAKKGNEAELTKKMVDEAKWRFDNKVPAICQVNSTKTLEKQVKALKAKRSDDEASIMALDAKIVEKQCKLKESEELIKVSEKERDDRCAEETQRLNQVRAEIEWKLQCLEPREKKVEAMVSEAATLRSEAEQVRQTGKAEQQEIFSKFEEIIQEFKNYLNVMDPMVERLKVVMQKESSGNAEETLVIYC</sequence>
<evidence type="ECO:0000313" key="13">
    <source>
        <dbReference type="Proteomes" id="UP000734854"/>
    </source>
</evidence>
<evidence type="ECO:0000256" key="8">
    <source>
        <dbReference type="ARBA" id="ARBA00023328"/>
    </source>
</evidence>
<accession>A0A8J5HF40</accession>
<evidence type="ECO:0000256" key="5">
    <source>
        <dbReference type="ARBA" id="ARBA00022776"/>
    </source>
</evidence>
<comment type="subcellular location">
    <subcellularLocation>
        <location evidence="1">Chromosome</location>
        <location evidence="1">Centromere</location>
    </subcellularLocation>
</comment>
<dbReference type="Gene3D" id="1.10.418.60">
    <property type="entry name" value="Ncd80 complex, Nuf2 subunit"/>
    <property type="match status" value="1"/>
</dbReference>
<evidence type="ECO:0000256" key="1">
    <source>
        <dbReference type="ARBA" id="ARBA00004584"/>
    </source>
</evidence>
<organism evidence="12 13">
    <name type="scientific">Zingiber officinale</name>
    <name type="common">Ginger</name>
    <name type="synonym">Amomum zingiber</name>
    <dbReference type="NCBI Taxonomy" id="94328"/>
    <lineage>
        <taxon>Eukaryota</taxon>
        <taxon>Viridiplantae</taxon>
        <taxon>Streptophyta</taxon>
        <taxon>Embryophyta</taxon>
        <taxon>Tracheophyta</taxon>
        <taxon>Spermatophyta</taxon>
        <taxon>Magnoliopsida</taxon>
        <taxon>Liliopsida</taxon>
        <taxon>Zingiberales</taxon>
        <taxon>Zingiberaceae</taxon>
        <taxon>Zingiber</taxon>
    </lineage>
</organism>
<keyword evidence="7" id="KW-0131">Cell cycle</keyword>
<dbReference type="GO" id="GO:0031262">
    <property type="term" value="C:Ndc80 complex"/>
    <property type="evidence" value="ECO:0007669"/>
    <property type="project" value="InterPro"/>
</dbReference>
<comment type="similarity">
    <text evidence="2">Belongs to the NUF2 family.</text>
</comment>
<dbReference type="AlphaFoldDB" id="A0A8J5HF40"/>
<keyword evidence="6 9" id="KW-0175">Coiled coil</keyword>
<evidence type="ECO:0000256" key="6">
    <source>
        <dbReference type="ARBA" id="ARBA00023054"/>
    </source>
</evidence>
<protein>
    <recommendedName>
        <fullName evidence="11">Kinetochore protein Nuf2 N-terminal domain-containing protein</fullName>
    </recommendedName>
</protein>
<reference evidence="12 13" key="1">
    <citation type="submission" date="2020-08" db="EMBL/GenBank/DDBJ databases">
        <title>Plant Genome Project.</title>
        <authorList>
            <person name="Zhang R.-G."/>
        </authorList>
    </citation>
    <scope>NUCLEOTIDE SEQUENCE [LARGE SCALE GENOMIC DNA]</scope>
    <source>
        <tissue evidence="12">Rhizome</tissue>
    </source>
</reference>
<evidence type="ECO:0000256" key="10">
    <source>
        <dbReference type="SAM" id="Phobius"/>
    </source>
</evidence>
<feature type="transmembrane region" description="Helical" evidence="10">
    <location>
        <begin position="80"/>
        <end position="101"/>
    </location>
</feature>
<evidence type="ECO:0000256" key="3">
    <source>
        <dbReference type="ARBA" id="ARBA00022454"/>
    </source>
</evidence>
<evidence type="ECO:0000256" key="4">
    <source>
        <dbReference type="ARBA" id="ARBA00022618"/>
    </source>
</evidence>
<keyword evidence="10" id="KW-0472">Membrane</keyword>
<keyword evidence="13" id="KW-1185">Reference proteome</keyword>
<keyword evidence="10" id="KW-1133">Transmembrane helix</keyword>
<feature type="transmembrane region" description="Helical" evidence="10">
    <location>
        <begin position="121"/>
        <end position="147"/>
    </location>
</feature>
<feature type="coiled-coil region" evidence="9">
    <location>
        <begin position="324"/>
        <end position="386"/>
    </location>
</feature>
<evidence type="ECO:0000256" key="7">
    <source>
        <dbReference type="ARBA" id="ARBA00023306"/>
    </source>
</evidence>
<keyword evidence="4" id="KW-0132">Cell division</keyword>
<keyword evidence="8" id="KW-0137">Centromere</keyword>
<dbReference type="PANTHER" id="PTHR48441:SF1">
    <property type="entry name" value="NT-3"/>
    <property type="match status" value="1"/>
</dbReference>
<evidence type="ECO:0000256" key="2">
    <source>
        <dbReference type="ARBA" id="ARBA00005498"/>
    </source>
</evidence>
<name>A0A8J5HF40_ZINOF</name>
<proteinExistence type="inferred from homology"/>
<keyword evidence="3" id="KW-0158">Chromosome</keyword>
<dbReference type="InterPro" id="IPR038275">
    <property type="entry name" value="Nuf2_N_sf"/>
</dbReference>
<feature type="domain" description="Kinetochore protein Nuf2 N-terminal" evidence="11">
    <location>
        <begin position="181"/>
        <end position="323"/>
    </location>
</feature>
<evidence type="ECO:0000256" key="9">
    <source>
        <dbReference type="SAM" id="Coils"/>
    </source>
</evidence>
<feature type="coiled-coil region" evidence="9">
    <location>
        <begin position="556"/>
        <end position="583"/>
    </location>
</feature>
<feature type="transmembrane region" description="Helical" evidence="10">
    <location>
        <begin position="21"/>
        <end position="44"/>
    </location>
</feature>
<dbReference type="PANTHER" id="PTHR48441">
    <property type="match status" value="1"/>
</dbReference>
<keyword evidence="5" id="KW-0498">Mitosis</keyword>
<dbReference type="InterPro" id="IPR005549">
    <property type="entry name" value="Kinetochore_Nuf2_N"/>
</dbReference>
<keyword evidence="10" id="KW-0812">Transmembrane</keyword>
<dbReference type="GO" id="GO:0051301">
    <property type="term" value="P:cell division"/>
    <property type="evidence" value="ECO:0007669"/>
    <property type="project" value="UniProtKB-KW"/>
</dbReference>
<comment type="caution">
    <text evidence="12">The sequence shown here is derived from an EMBL/GenBank/DDBJ whole genome shotgun (WGS) entry which is preliminary data.</text>
</comment>
<dbReference type="Pfam" id="PF03800">
    <property type="entry name" value="Nuf2"/>
    <property type="match status" value="1"/>
</dbReference>